<reference evidence="1" key="1">
    <citation type="submission" date="2020-07" db="EMBL/GenBank/DDBJ databases">
        <title>Highly diverse flavobacterial phages as mortality factor during North Sea spring blooms.</title>
        <authorList>
            <person name="Bartlau N."/>
            <person name="Wichels A."/>
            <person name="Krohne G."/>
            <person name="Adriaenssens E.M."/>
            <person name="Heins A."/>
            <person name="Fuchs B.M."/>
            <person name="Amann R."/>
            <person name="Moraru C."/>
        </authorList>
    </citation>
    <scope>NUCLEOTIDE SEQUENCE</scope>
</reference>
<dbReference type="EMBL" id="MT732458">
    <property type="protein sequence ID" value="QQV90516.1"/>
    <property type="molecule type" value="Genomic_DNA"/>
</dbReference>
<proteinExistence type="predicted"/>
<dbReference type="Proteomes" id="UP000693794">
    <property type="component" value="Segment"/>
</dbReference>
<evidence type="ECO:0000313" key="2">
    <source>
        <dbReference type="Proteomes" id="UP000693794"/>
    </source>
</evidence>
<accession>A0A8E4ZCF3</accession>
<organism evidence="1 2">
    <name type="scientific">Polaribacter phage Danklef_1</name>
    <dbReference type="NCBI Taxonomy" id="2745646"/>
    <lineage>
        <taxon>Viruses</taxon>
        <taxon>Duplodnaviria</taxon>
        <taxon>Heunggongvirae</taxon>
        <taxon>Uroviricota</taxon>
        <taxon>Caudoviricetes</taxon>
        <taxon>Forsetiviridae</taxon>
        <taxon>Freyavirus</taxon>
        <taxon>Freyavirus danklef</taxon>
    </lineage>
</organism>
<name>A0A8E4ZCF3_9CAUD</name>
<gene>
    <name evidence="1" type="ORF">Danklef1_35</name>
</gene>
<evidence type="ECO:0000313" key="1">
    <source>
        <dbReference type="EMBL" id="QQV90516.1"/>
    </source>
</evidence>
<keyword evidence="2" id="KW-1185">Reference proteome</keyword>
<protein>
    <submittedName>
        <fullName evidence="1">Uncharacterized protein</fullName>
    </submittedName>
</protein>
<sequence>MIDLQKQTDLFNDLDSLITDKFTAYHDANPGTYETFKKLAFESKKIGHTRFSARGLFQVMRWKMGGKLKRDGFKYNNNYTPMYVRILEKEHPEFIGFFEKRQSKADQLITA</sequence>